<dbReference type="RefSeq" id="WP_099432149.1">
    <property type="nucleotide sequence ID" value="NZ_CP024160.1"/>
</dbReference>
<dbReference type="SUPFAM" id="SSF52540">
    <property type="entry name" value="P-loop containing nucleoside triphosphate hydrolases"/>
    <property type="match status" value="1"/>
</dbReference>
<gene>
    <name evidence="6" type="ORF">CSV91_05860</name>
</gene>
<dbReference type="GO" id="GO:0005524">
    <property type="term" value="F:ATP binding"/>
    <property type="evidence" value="ECO:0007669"/>
    <property type="project" value="UniProtKB-KW"/>
</dbReference>
<proteinExistence type="inferred from homology"/>
<dbReference type="InterPro" id="IPR017871">
    <property type="entry name" value="ABC_transporter-like_CS"/>
</dbReference>
<comment type="similarity">
    <text evidence="1">Belongs to the ABC transporter superfamily.</text>
</comment>
<dbReference type="InterPro" id="IPR003439">
    <property type="entry name" value="ABC_transporter-like_ATP-bd"/>
</dbReference>
<dbReference type="GO" id="GO:0016887">
    <property type="term" value="F:ATP hydrolysis activity"/>
    <property type="evidence" value="ECO:0007669"/>
    <property type="project" value="InterPro"/>
</dbReference>
<dbReference type="PROSITE" id="PS00211">
    <property type="entry name" value="ABC_TRANSPORTER_1"/>
    <property type="match status" value="1"/>
</dbReference>
<protein>
    <submittedName>
        <fullName evidence="6">Bacitracin ABC transporter ATP-binding protein</fullName>
    </submittedName>
</protein>
<organism evidence="6 7">
    <name type="scientific">Collinsella aerofaciens</name>
    <dbReference type="NCBI Taxonomy" id="74426"/>
    <lineage>
        <taxon>Bacteria</taxon>
        <taxon>Bacillati</taxon>
        <taxon>Actinomycetota</taxon>
        <taxon>Coriobacteriia</taxon>
        <taxon>Coriobacteriales</taxon>
        <taxon>Coriobacteriaceae</taxon>
        <taxon>Collinsella</taxon>
    </lineage>
</organism>
<dbReference type="InterPro" id="IPR027417">
    <property type="entry name" value="P-loop_NTPase"/>
</dbReference>
<dbReference type="Proteomes" id="UP000225608">
    <property type="component" value="Chromosome"/>
</dbReference>
<reference evidence="6 7" key="1">
    <citation type="submission" date="2017-10" db="EMBL/GenBank/DDBJ databases">
        <title>Complete genome sequence of Collinsella aerofaciens isolated from the gut of a healthy adult Indian.</title>
        <authorList>
            <person name="Bag S."/>
            <person name="Ghosh T.S."/>
            <person name="Das B."/>
        </authorList>
    </citation>
    <scope>NUCLEOTIDE SEQUENCE [LARGE SCALE GENOMIC DNA]</scope>
    <source>
        <strain evidence="7">indica</strain>
    </source>
</reference>
<dbReference type="PROSITE" id="PS50893">
    <property type="entry name" value="ABC_TRANSPORTER_2"/>
    <property type="match status" value="1"/>
</dbReference>
<evidence type="ECO:0000259" key="5">
    <source>
        <dbReference type="PROSITE" id="PS50893"/>
    </source>
</evidence>
<dbReference type="KEGG" id="caer:CSV91_05860"/>
<name>A0A2D1TXS3_9ACTN</name>
<dbReference type="Pfam" id="PF00005">
    <property type="entry name" value="ABC_tran"/>
    <property type="match status" value="1"/>
</dbReference>
<keyword evidence="4 6" id="KW-0067">ATP-binding</keyword>
<dbReference type="InterPro" id="IPR003593">
    <property type="entry name" value="AAA+_ATPase"/>
</dbReference>
<keyword evidence="2" id="KW-0813">Transport</keyword>
<evidence type="ECO:0000256" key="1">
    <source>
        <dbReference type="ARBA" id="ARBA00005417"/>
    </source>
</evidence>
<evidence type="ECO:0000256" key="3">
    <source>
        <dbReference type="ARBA" id="ARBA00022741"/>
    </source>
</evidence>
<feature type="domain" description="ABC transporter" evidence="5">
    <location>
        <begin position="18"/>
        <end position="246"/>
    </location>
</feature>
<dbReference type="EMBL" id="CP024160">
    <property type="protein sequence ID" value="ATP54104.1"/>
    <property type="molecule type" value="Genomic_DNA"/>
</dbReference>
<keyword evidence="3" id="KW-0547">Nucleotide-binding</keyword>
<evidence type="ECO:0000256" key="4">
    <source>
        <dbReference type="ARBA" id="ARBA00022840"/>
    </source>
</evidence>
<dbReference type="AlphaFoldDB" id="A0A2D1TXS3"/>
<dbReference type="PANTHER" id="PTHR43335:SF2">
    <property type="entry name" value="ABC TRANSPORTER, ATP-BINDING PROTEIN"/>
    <property type="match status" value="1"/>
</dbReference>
<dbReference type="Gene3D" id="3.40.50.300">
    <property type="entry name" value="P-loop containing nucleotide triphosphate hydrolases"/>
    <property type="match status" value="1"/>
</dbReference>
<sequence length="253" mass="27773">MSGFAIKQNGRPMNTSAIKLSKVSKRYGKRRVLHDVSFEVHQSELCALVGANGAGKSTLIKIVLGICEPSSGSVELFGGKSKRELSLMRTRVGYVPDSSGAYQSLSAVENLQIRCAEWGLDEKREIPRVLSLVGLDADEKKSVSSFSLGMKRRLDIATALLGDTDLLIFDEPANGLDPLGIESIWTLIGRLNREQGKTMLISSHDLDELASVATSCVFIHDGELLKKESMDVIRDEAPSLKEYYRRLMKAVSL</sequence>
<evidence type="ECO:0000256" key="2">
    <source>
        <dbReference type="ARBA" id="ARBA00022448"/>
    </source>
</evidence>
<evidence type="ECO:0000313" key="7">
    <source>
        <dbReference type="Proteomes" id="UP000225608"/>
    </source>
</evidence>
<accession>A0A2D1TXS3</accession>
<dbReference type="SMART" id="SM00382">
    <property type="entry name" value="AAA"/>
    <property type="match status" value="1"/>
</dbReference>
<dbReference type="PANTHER" id="PTHR43335">
    <property type="entry name" value="ABC TRANSPORTER, ATP-BINDING PROTEIN"/>
    <property type="match status" value="1"/>
</dbReference>
<evidence type="ECO:0000313" key="6">
    <source>
        <dbReference type="EMBL" id="ATP54104.1"/>
    </source>
</evidence>